<feature type="transmembrane region" description="Helical" evidence="10">
    <location>
        <begin position="71"/>
        <end position="90"/>
    </location>
</feature>
<protein>
    <recommendedName>
        <fullName evidence="3">Multidrug export protein MepA</fullName>
    </recommendedName>
</protein>
<feature type="transmembrane region" description="Helical" evidence="10">
    <location>
        <begin position="205"/>
        <end position="223"/>
    </location>
</feature>
<comment type="subcellular location">
    <subcellularLocation>
        <location evidence="1">Cell membrane</location>
        <topology evidence="1">Multi-pass membrane protein</topology>
    </subcellularLocation>
</comment>
<feature type="transmembrane region" description="Helical" evidence="10">
    <location>
        <begin position="397"/>
        <end position="417"/>
    </location>
</feature>
<keyword evidence="5" id="KW-1003">Cell membrane</keyword>
<dbReference type="InterPro" id="IPR051327">
    <property type="entry name" value="MATE_MepA_subfamily"/>
</dbReference>
<name>A0A212LVI6_9FIRM</name>
<dbReference type="GO" id="GO:0015297">
    <property type="term" value="F:antiporter activity"/>
    <property type="evidence" value="ECO:0007669"/>
    <property type="project" value="InterPro"/>
</dbReference>
<dbReference type="InterPro" id="IPR048279">
    <property type="entry name" value="MdtK-like"/>
</dbReference>
<keyword evidence="4" id="KW-0813">Transport</keyword>
<evidence type="ECO:0000256" key="1">
    <source>
        <dbReference type="ARBA" id="ARBA00004651"/>
    </source>
</evidence>
<keyword evidence="8 10" id="KW-0472">Membrane</keyword>
<dbReference type="GO" id="GO:0042910">
    <property type="term" value="F:xenobiotic transmembrane transporter activity"/>
    <property type="evidence" value="ECO:0007669"/>
    <property type="project" value="InterPro"/>
</dbReference>
<feature type="transmembrane region" description="Helical" evidence="10">
    <location>
        <begin position="281"/>
        <end position="302"/>
    </location>
</feature>
<evidence type="ECO:0000256" key="8">
    <source>
        <dbReference type="ARBA" id="ARBA00023136"/>
    </source>
</evidence>
<evidence type="ECO:0000256" key="6">
    <source>
        <dbReference type="ARBA" id="ARBA00022692"/>
    </source>
</evidence>
<dbReference type="InterPro" id="IPR045070">
    <property type="entry name" value="MATE_MepA-like"/>
</dbReference>
<dbReference type="PANTHER" id="PTHR43823:SF3">
    <property type="entry name" value="MULTIDRUG EXPORT PROTEIN MEPA"/>
    <property type="match status" value="1"/>
</dbReference>
<dbReference type="CDD" id="cd13143">
    <property type="entry name" value="MATE_MepA_like"/>
    <property type="match status" value="1"/>
</dbReference>
<evidence type="ECO:0000256" key="3">
    <source>
        <dbReference type="ARBA" id="ARBA00022106"/>
    </source>
</evidence>
<evidence type="ECO:0000256" key="10">
    <source>
        <dbReference type="SAM" id="Phobius"/>
    </source>
</evidence>
<keyword evidence="9" id="KW-0046">Antibiotic resistance</keyword>
<organism evidence="11">
    <name type="scientific">uncultured Sporomusa sp</name>
    <dbReference type="NCBI Taxonomy" id="307249"/>
    <lineage>
        <taxon>Bacteria</taxon>
        <taxon>Bacillati</taxon>
        <taxon>Bacillota</taxon>
        <taxon>Negativicutes</taxon>
        <taxon>Selenomonadales</taxon>
        <taxon>Sporomusaceae</taxon>
        <taxon>Sporomusa</taxon>
        <taxon>environmental samples</taxon>
    </lineage>
</organism>
<feature type="transmembrane region" description="Helical" evidence="10">
    <location>
        <begin position="28"/>
        <end position="51"/>
    </location>
</feature>
<reference evidence="11" key="1">
    <citation type="submission" date="2016-08" db="EMBL/GenBank/DDBJ databases">
        <authorList>
            <person name="Seilhamer J.J."/>
        </authorList>
    </citation>
    <scope>NUCLEOTIDE SEQUENCE</scope>
    <source>
        <strain evidence="11">86</strain>
    </source>
</reference>
<sequence>MNHADVNEKEKQKIFILHENLWKVMVQLSWPAIIAMVLYGLSIVVSAVFVGRYVGETALAGVSVVFPLTQISIGVGSLVGVGAGSVLSIAIGSQDKTTQERLLGNVNCLSLIVTALYIILGLLFSTQLVQLMGGKDEVLRLGDVYFRITLFGGFFWIYGLAANMIVRAEGKMKSAAVMMGLGLVADVAANYLLVVVFNLGVEGSAWATNFGMLVYTILGWLYFGRDFSSFKTKTFSLYWDRNTLKTILSLGMSSFILILMSLVQGVVVFNALAQYGTVLDIAFYGVVYRLFTFLLMPVVGLMRALQPVVGINYGAGQYERVISAYKIFTVASVALTLPFWGISMLAPEFVLGFMLTGQVFTGNQLLYFWIYMAVLPLLSSIFMAMTFFPAIGKGKPAAVIGIARQLIFYIPVMLILPKFMGVAGVYTGSLAIDVVIVLWTMIMVKKEFTALRAQAKPAALHF</sequence>
<feature type="transmembrane region" description="Helical" evidence="10">
    <location>
        <begin position="366"/>
        <end position="390"/>
    </location>
</feature>
<dbReference type="InterPro" id="IPR002528">
    <property type="entry name" value="MATE_fam"/>
</dbReference>
<evidence type="ECO:0000256" key="5">
    <source>
        <dbReference type="ARBA" id="ARBA00022475"/>
    </source>
</evidence>
<feature type="transmembrane region" description="Helical" evidence="10">
    <location>
        <begin position="144"/>
        <end position="166"/>
    </location>
</feature>
<dbReference type="GO" id="GO:0046677">
    <property type="term" value="P:response to antibiotic"/>
    <property type="evidence" value="ECO:0007669"/>
    <property type="project" value="UniProtKB-KW"/>
</dbReference>
<evidence type="ECO:0000256" key="7">
    <source>
        <dbReference type="ARBA" id="ARBA00022989"/>
    </source>
</evidence>
<evidence type="ECO:0000256" key="9">
    <source>
        <dbReference type="ARBA" id="ARBA00023251"/>
    </source>
</evidence>
<dbReference type="GO" id="GO:0005886">
    <property type="term" value="C:plasma membrane"/>
    <property type="evidence" value="ECO:0007669"/>
    <property type="project" value="UniProtKB-SubCell"/>
</dbReference>
<evidence type="ECO:0000256" key="4">
    <source>
        <dbReference type="ARBA" id="ARBA00022448"/>
    </source>
</evidence>
<feature type="transmembrane region" description="Helical" evidence="10">
    <location>
        <begin position="102"/>
        <end position="124"/>
    </location>
</feature>
<dbReference type="EMBL" id="FMJE01000003">
    <property type="protein sequence ID" value="SCM81447.1"/>
    <property type="molecule type" value="Genomic_DNA"/>
</dbReference>
<dbReference type="PIRSF" id="PIRSF006603">
    <property type="entry name" value="DinF"/>
    <property type="match status" value="1"/>
</dbReference>
<feature type="transmembrane region" description="Helical" evidence="10">
    <location>
        <begin position="178"/>
        <end position="199"/>
    </location>
</feature>
<proteinExistence type="inferred from homology"/>
<gene>
    <name evidence="11" type="ORF">KL86SPO_31626</name>
</gene>
<dbReference type="PANTHER" id="PTHR43823">
    <property type="entry name" value="SPORULATION PROTEIN YKVU"/>
    <property type="match status" value="1"/>
</dbReference>
<accession>A0A212LVI6</accession>
<dbReference type="RefSeq" id="WP_288184478.1">
    <property type="nucleotide sequence ID" value="NZ_LT608335.1"/>
</dbReference>
<feature type="transmembrane region" description="Helical" evidence="10">
    <location>
        <begin position="244"/>
        <end position="269"/>
    </location>
</feature>
<feature type="transmembrane region" description="Helical" evidence="10">
    <location>
        <begin position="323"/>
        <end position="346"/>
    </location>
</feature>
<keyword evidence="7 10" id="KW-1133">Transmembrane helix</keyword>
<dbReference type="Pfam" id="PF01554">
    <property type="entry name" value="MatE"/>
    <property type="match status" value="2"/>
</dbReference>
<evidence type="ECO:0000256" key="2">
    <source>
        <dbReference type="ARBA" id="ARBA00008417"/>
    </source>
</evidence>
<comment type="similarity">
    <text evidence="2">Belongs to the multi antimicrobial extrusion (MATE) (TC 2.A.66.1) family. MepA subfamily.</text>
</comment>
<feature type="transmembrane region" description="Helical" evidence="10">
    <location>
        <begin position="423"/>
        <end position="444"/>
    </location>
</feature>
<dbReference type="AlphaFoldDB" id="A0A212LVI6"/>
<keyword evidence="6 10" id="KW-0812">Transmembrane</keyword>
<evidence type="ECO:0000313" key="11">
    <source>
        <dbReference type="EMBL" id="SCM81447.1"/>
    </source>
</evidence>